<evidence type="ECO:0000256" key="3">
    <source>
        <dbReference type="ARBA" id="ARBA00022840"/>
    </source>
</evidence>
<evidence type="ECO:0000256" key="4">
    <source>
        <dbReference type="SAM" id="MobiDB-lite"/>
    </source>
</evidence>
<dbReference type="Pfam" id="PF00176">
    <property type="entry name" value="SNF2-rel_dom"/>
    <property type="match status" value="1"/>
</dbReference>
<sequence length="473" mass="51143">MTEKEEGKIINAGCARGHDIHKLDMGFELFYSMQSWDSPFGASSNKEWVLLGDTQIVAFSTCKGPKLQPGDPLEVSFPEQSAGTGKGPFEVRKPWGCSKGTAEIVHFSCGEWGEVGQIPGDWACSLIPLIQTGNVRVDGKCQSFTPEDLYTCKQSLDLQGGQGFGSEPLGAVLPAEKRLNLASKRVQGEENEEEGTAMSDEDVNKLIGTSQSCQLPEMEPPNTLQWTMLTAFIHVGRHIMSELAFYLNVFSGEATLDFQSALQTAQGGILADAMGLRKTVMSISLILANPGRGGMDLPKVAIPSQEDPNSLSGLQLCLQEESSIQSTNQIKDSKRSRSSARHGGGTHIVCRMSLLGQWKSAPDGESRDRKREVHCGGSRTVQELASGDAVAIGGVTAGGIRSSIAATITIRIRCVAVLYSFFFLFFYAHSFPCCDPQTPGYHGSSAAVRVEEERELLPFPKLSKLRVSSPRSS</sequence>
<name>A0ABP1AS80_9BRYO</name>
<feature type="region of interest" description="Disordered" evidence="4">
    <location>
        <begin position="325"/>
        <end position="344"/>
    </location>
</feature>
<dbReference type="InterPro" id="IPR050628">
    <property type="entry name" value="SNF2_RAD54_helicase_TF"/>
</dbReference>
<gene>
    <name evidence="6" type="ORF">CSSPJE1EN2_LOCUS8430</name>
</gene>
<dbReference type="InterPro" id="IPR038718">
    <property type="entry name" value="SNF2-like_sf"/>
</dbReference>
<keyword evidence="2" id="KW-0378">Hydrolase</keyword>
<accession>A0ABP1AS80</accession>
<dbReference type="PANTHER" id="PTHR45626">
    <property type="entry name" value="TRANSCRIPTION TERMINATION FACTOR 2-RELATED"/>
    <property type="match status" value="1"/>
</dbReference>
<keyword evidence="1" id="KW-0547">Nucleotide-binding</keyword>
<evidence type="ECO:0000259" key="5">
    <source>
        <dbReference type="Pfam" id="PF00176"/>
    </source>
</evidence>
<feature type="domain" description="SNF2 N-terminal" evidence="5">
    <location>
        <begin position="263"/>
        <end position="360"/>
    </location>
</feature>
<dbReference type="EMBL" id="OZ023716">
    <property type="protein sequence ID" value="CAK9865435.1"/>
    <property type="molecule type" value="Genomic_DNA"/>
</dbReference>
<organism evidence="6 7">
    <name type="scientific">Sphagnum jensenii</name>
    <dbReference type="NCBI Taxonomy" id="128206"/>
    <lineage>
        <taxon>Eukaryota</taxon>
        <taxon>Viridiplantae</taxon>
        <taxon>Streptophyta</taxon>
        <taxon>Embryophyta</taxon>
        <taxon>Bryophyta</taxon>
        <taxon>Sphagnophytina</taxon>
        <taxon>Sphagnopsida</taxon>
        <taxon>Sphagnales</taxon>
        <taxon>Sphagnaceae</taxon>
        <taxon>Sphagnum</taxon>
    </lineage>
</organism>
<evidence type="ECO:0000256" key="2">
    <source>
        <dbReference type="ARBA" id="ARBA00022801"/>
    </source>
</evidence>
<evidence type="ECO:0000313" key="7">
    <source>
        <dbReference type="Proteomes" id="UP001497522"/>
    </source>
</evidence>
<proteinExistence type="predicted"/>
<keyword evidence="3" id="KW-0067">ATP-binding</keyword>
<dbReference type="Proteomes" id="UP001497522">
    <property type="component" value="Chromosome 15"/>
</dbReference>
<evidence type="ECO:0000313" key="6">
    <source>
        <dbReference type="EMBL" id="CAK9865435.1"/>
    </source>
</evidence>
<protein>
    <recommendedName>
        <fullName evidence="5">SNF2 N-terminal domain-containing protein</fullName>
    </recommendedName>
</protein>
<reference evidence="6" key="1">
    <citation type="submission" date="2024-03" db="EMBL/GenBank/DDBJ databases">
        <authorList>
            <consortium name="ELIXIR-Norway"/>
            <consortium name="Elixir Norway"/>
        </authorList>
    </citation>
    <scope>NUCLEOTIDE SEQUENCE</scope>
</reference>
<keyword evidence="7" id="KW-1185">Reference proteome</keyword>
<dbReference type="PANTHER" id="PTHR45626:SF22">
    <property type="entry name" value="DNA REPAIR PROTEIN RAD5"/>
    <property type="match status" value="1"/>
</dbReference>
<evidence type="ECO:0000256" key="1">
    <source>
        <dbReference type="ARBA" id="ARBA00022741"/>
    </source>
</evidence>
<dbReference type="InterPro" id="IPR000330">
    <property type="entry name" value="SNF2_N"/>
</dbReference>
<dbReference type="Gene3D" id="3.40.50.10810">
    <property type="entry name" value="Tandem AAA-ATPase domain"/>
    <property type="match status" value="1"/>
</dbReference>